<organism evidence="1 2">
    <name type="scientific">Rubroshorea leprosula</name>
    <dbReference type="NCBI Taxonomy" id="152421"/>
    <lineage>
        <taxon>Eukaryota</taxon>
        <taxon>Viridiplantae</taxon>
        <taxon>Streptophyta</taxon>
        <taxon>Embryophyta</taxon>
        <taxon>Tracheophyta</taxon>
        <taxon>Spermatophyta</taxon>
        <taxon>Magnoliopsida</taxon>
        <taxon>eudicotyledons</taxon>
        <taxon>Gunneridae</taxon>
        <taxon>Pentapetalae</taxon>
        <taxon>rosids</taxon>
        <taxon>malvids</taxon>
        <taxon>Malvales</taxon>
        <taxon>Dipterocarpaceae</taxon>
        <taxon>Rubroshorea</taxon>
    </lineage>
</organism>
<sequence>MSIQLPLLKWDSGDRAMVFCFVEFIDCHGCSSR</sequence>
<keyword evidence="2" id="KW-1185">Reference proteome</keyword>
<evidence type="ECO:0000313" key="2">
    <source>
        <dbReference type="Proteomes" id="UP001054252"/>
    </source>
</evidence>
<accession>A0AAV5IJW5</accession>
<protein>
    <submittedName>
        <fullName evidence="1">Uncharacterized protein</fullName>
    </submittedName>
</protein>
<dbReference type="EMBL" id="BPVZ01000015">
    <property type="protein sequence ID" value="GKV00101.1"/>
    <property type="molecule type" value="Genomic_DNA"/>
</dbReference>
<proteinExistence type="predicted"/>
<evidence type="ECO:0000313" key="1">
    <source>
        <dbReference type="EMBL" id="GKV00101.1"/>
    </source>
</evidence>
<dbReference type="Proteomes" id="UP001054252">
    <property type="component" value="Unassembled WGS sequence"/>
</dbReference>
<reference evidence="1 2" key="1">
    <citation type="journal article" date="2021" name="Commun. Biol.">
        <title>The genome of Shorea leprosula (Dipterocarpaceae) highlights the ecological relevance of drought in aseasonal tropical rainforests.</title>
        <authorList>
            <person name="Ng K.K.S."/>
            <person name="Kobayashi M.J."/>
            <person name="Fawcett J.A."/>
            <person name="Hatakeyama M."/>
            <person name="Paape T."/>
            <person name="Ng C.H."/>
            <person name="Ang C.C."/>
            <person name="Tnah L.H."/>
            <person name="Lee C.T."/>
            <person name="Nishiyama T."/>
            <person name="Sese J."/>
            <person name="O'Brien M.J."/>
            <person name="Copetti D."/>
            <person name="Mohd Noor M.I."/>
            <person name="Ong R.C."/>
            <person name="Putra M."/>
            <person name="Sireger I.Z."/>
            <person name="Indrioko S."/>
            <person name="Kosugi Y."/>
            <person name="Izuno A."/>
            <person name="Isagi Y."/>
            <person name="Lee S.L."/>
            <person name="Shimizu K.K."/>
        </authorList>
    </citation>
    <scope>NUCLEOTIDE SEQUENCE [LARGE SCALE GENOMIC DNA]</scope>
    <source>
        <strain evidence="1">214</strain>
    </source>
</reference>
<comment type="caution">
    <text evidence="1">The sequence shown here is derived from an EMBL/GenBank/DDBJ whole genome shotgun (WGS) entry which is preliminary data.</text>
</comment>
<name>A0AAV5IJW5_9ROSI</name>
<dbReference type="AlphaFoldDB" id="A0AAV5IJW5"/>
<gene>
    <name evidence="1" type="ORF">SLEP1_g12848</name>
</gene>